<dbReference type="AlphaFoldDB" id="A0A7G5DHU8"/>
<sequence length="683" mass="75304">MSFKTTENDCPAQDKVVLALLAFITPIIGGIFLPWWSVVMLILSMILAIAIIALAGYTEVAKRLPAPLFMLSIGFGFQLWGEVSGFLGFCVGLFVLLFSGVHLMFWVDFLGLGEQDSKRSYAMRFQGAANVLEVRSRTDYLVQGVANDARGSRKLQIGVDQWSLPSAQAVTVTSPDSEQPVAVNEVHQKHRCQGEVDPSGRLVFNAPQGSRCLHGEPLMPTDMLGDPVYSLWLDEKPTGLLMEQGALVLWRDDGQALVCRARVESQSVGETATWSWQMASGWRPLDEPWQSLVDEPQLEWGMPDRLDGDRLVYEARLLDQVAGQPSAEARFLSLCIELAGERAAAVSLQLPAMQDGVQPCLSMLRKSLDGRRHVFTCRMGVWQLPGQWCLDHRISDCGRYLALIAFTETPAVAHQLVVADVLARRLLMLDEALLITGLGAFNDGVISLIAADDRRLPRHEALSPTVDQAQRFAAAGGLRYQTARVAVDAWSLRLLPNWRLEWHPVPASVQDDYLLPAPCGRDAAWLFGLTKAADQAPGGGCVLTASGCGVANLAPSMVWSADGRYLALSRKSVEEDAAGEPSPQWFLLLLDTRERTLRQALQPLGDMPCFETFDDAGLHLSSAAQKTQLIMMQAMLALPRQMLIRSGDIWLPSEQLSDAVHWQRLDRSHLQSWRATDVADTRA</sequence>
<evidence type="ECO:0000256" key="1">
    <source>
        <dbReference type="SAM" id="Phobius"/>
    </source>
</evidence>
<gene>
    <name evidence="2" type="ORF">HS968_14830</name>
</gene>
<keyword evidence="1" id="KW-0472">Membrane</keyword>
<proteinExistence type="predicted"/>
<protein>
    <submittedName>
        <fullName evidence="2">Uncharacterized protein</fullName>
    </submittedName>
</protein>
<evidence type="ECO:0000313" key="2">
    <source>
        <dbReference type="EMBL" id="QMV61323.1"/>
    </source>
</evidence>
<accession>A0A7G5DHU8</accession>
<feature type="transmembrane region" description="Helical" evidence="1">
    <location>
        <begin position="16"/>
        <end position="33"/>
    </location>
</feature>
<organism evidence="2 3">
    <name type="scientific">Pseudomonas berkeleyensis</name>
    <dbReference type="NCBI Taxonomy" id="2726956"/>
    <lineage>
        <taxon>Bacteria</taxon>
        <taxon>Pseudomonadati</taxon>
        <taxon>Pseudomonadota</taxon>
        <taxon>Gammaproteobacteria</taxon>
        <taxon>Pseudomonadales</taxon>
        <taxon>Pseudomonadaceae</taxon>
        <taxon>Pseudomonas</taxon>
    </lineage>
</organism>
<evidence type="ECO:0000313" key="3">
    <source>
        <dbReference type="Proteomes" id="UP000515276"/>
    </source>
</evidence>
<keyword evidence="3" id="KW-1185">Reference proteome</keyword>
<keyword evidence="1" id="KW-1133">Transmembrane helix</keyword>
<name>A0A7G5DHU8_9PSED</name>
<dbReference type="Proteomes" id="UP000515276">
    <property type="component" value="Chromosome"/>
</dbReference>
<feature type="transmembrane region" description="Helical" evidence="1">
    <location>
        <begin position="86"/>
        <end position="110"/>
    </location>
</feature>
<dbReference type="RefSeq" id="WP_182366784.1">
    <property type="nucleotide sequence ID" value="NZ_CP059139.1"/>
</dbReference>
<feature type="transmembrane region" description="Helical" evidence="1">
    <location>
        <begin position="39"/>
        <end position="57"/>
    </location>
</feature>
<dbReference type="EMBL" id="CP059139">
    <property type="protein sequence ID" value="QMV61323.1"/>
    <property type="molecule type" value="Genomic_DNA"/>
</dbReference>
<keyword evidence="1" id="KW-0812">Transmembrane</keyword>
<reference evidence="2 3" key="1">
    <citation type="journal article" date="2020" name="G3 (Bethesda)">
        <title>CeMbio - The Caenorhabditis elegans Microbiome Resource.</title>
        <authorList>
            <person name="Dirksen P."/>
            <person name="Assie A."/>
            <person name="Zimmermann J."/>
            <person name="Zhang F."/>
            <person name="Tietje A.M."/>
            <person name="Marsh S.A."/>
            <person name="Felix M.A."/>
            <person name="Shapira M."/>
            <person name="Kaleta C."/>
            <person name="Schulenburg H."/>
            <person name="Samuel B."/>
        </authorList>
    </citation>
    <scope>NUCLEOTIDE SEQUENCE [LARGE SCALE GENOMIC DNA]</scope>
    <source>
        <strain evidence="2 3">MSPm1</strain>
    </source>
</reference>